<dbReference type="InterPro" id="IPR006566">
    <property type="entry name" value="FBD"/>
</dbReference>
<dbReference type="InterPro" id="IPR032675">
    <property type="entry name" value="LRR_dom_sf"/>
</dbReference>
<dbReference type="Proteomes" id="UP000244336">
    <property type="component" value="Chromosome 2"/>
</dbReference>
<sequence>MEPPRAKKSRRGAQRTRDPGHPAPVPASAAVEAPRFESTPAVLGGESRGQEAGADGGVDRISGLPDAILGEIVSLLSTKEAARTQMLATRWRHVWRAAPLVLDGIDLAAKDLPAGVEILRAADEALAGVVSLILAAHPGPARRFCIPPRHLHDRPAAVDAWLRSQALDNLEELDFCDYWQLRPFPPAPPPASAFRFSDTLRVATFSKCKLMDRSVEGLQFPHLKQLALEDVSISEGSLHAMISSCPALECLLLNHSFGFSCVRISSSSLRSIGLGASRCGNQIQLREFIIIDAPCLERLLFLRQSVAVNVSVIRAPKLETLGCLTVINLTTAVRNVKILAVAPWPINLDMAIDLLKCFPCLEKLYIKSFISGEMNRWHRKHRQFIKCFDIRLKTIVLELYRGIRSQVNFASFFLLNASKLELMTLAVENRADNDAFFAEQYRVLQMEKRASRSARLHFRTERCNRAVHVIHVRDLAVANPFECRCWH</sequence>
<dbReference type="SUPFAM" id="SSF81383">
    <property type="entry name" value="F-box domain"/>
    <property type="match status" value="1"/>
</dbReference>
<dbReference type="CDD" id="cd22160">
    <property type="entry name" value="F-box_AtFBL13-like"/>
    <property type="match status" value="1"/>
</dbReference>
<dbReference type="InterPro" id="IPR001810">
    <property type="entry name" value="F-box_dom"/>
</dbReference>
<evidence type="ECO:0000256" key="1">
    <source>
        <dbReference type="SAM" id="MobiDB-lite"/>
    </source>
</evidence>
<dbReference type="InterPro" id="IPR053781">
    <property type="entry name" value="F-box_AtFBL13-like"/>
</dbReference>
<gene>
    <name evidence="5" type="ORF">GQ55_2G093800</name>
</gene>
<dbReference type="Pfam" id="PF08387">
    <property type="entry name" value="FBD"/>
    <property type="match status" value="1"/>
</dbReference>
<name>A0A2T7EN53_9POAL</name>
<dbReference type="PANTHER" id="PTHR32141">
    <property type="match status" value="1"/>
</dbReference>
<dbReference type="InterPro" id="IPR055411">
    <property type="entry name" value="LRR_FXL15/At3g58940/PEG3-like"/>
</dbReference>
<keyword evidence="6" id="KW-1185">Reference proteome</keyword>
<dbReference type="Gramene" id="PUZ69257">
    <property type="protein sequence ID" value="PUZ69257"/>
    <property type="gene ID" value="GQ55_2G093800"/>
</dbReference>
<accession>A0A2T7EN53</accession>
<dbReference type="PANTHER" id="PTHR32141:SF123">
    <property type="entry name" value="F-BOX DOMAIN-CONTAINING PROTEIN"/>
    <property type="match status" value="1"/>
</dbReference>
<feature type="domain" description="FBD" evidence="3">
    <location>
        <begin position="385"/>
        <end position="425"/>
    </location>
</feature>
<dbReference type="Gene3D" id="3.80.10.10">
    <property type="entry name" value="Ribonuclease Inhibitor"/>
    <property type="match status" value="1"/>
</dbReference>
<dbReference type="OrthoDB" id="1939276at2759"/>
<dbReference type="EMBL" id="CM009750">
    <property type="protein sequence ID" value="PUZ69257.1"/>
    <property type="molecule type" value="Genomic_DNA"/>
</dbReference>
<proteinExistence type="predicted"/>
<dbReference type="Pfam" id="PF24758">
    <property type="entry name" value="LRR_At5g56370"/>
    <property type="match status" value="1"/>
</dbReference>
<dbReference type="Pfam" id="PF00646">
    <property type="entry name" value="F-box"/>
    <property type="match status" value="1"/>
</dbReference>
<feature type="compositionally biased region" description="Basic residues" evidence="1">
    <location>
        <begin position="1"/>
        <end position="14"/>
    </location>
</feature>
<feature type="region of interest" description="Disordered" evidence="1">
    <location>
        <begin position="1"/>
        <end position="58"/>
    </location>
</feature>
<evidence type="ECO:0000259" key="4">
    <source>
        <dbReference type="Pfam" id="PF24758"/>
    </source>
</evidence>
<organism evidence="5 6">
    <name type="scientific">Panicum hallii var. hallii</name>
    <dbReference type="NCBI Taxonomy" id="1504633"/>
    <lineage>
        <taxon>Eukaryota</taxon>
        <taxon>Viridiplantae</taxon>
        <taxon>Streptophyta</taxon>
        <taxon>Embryophyta</taxon>
        <taxon>Tracheophyta</taxon>
        <taxon>Spermatophyta</taxon>
        <taxon>Magnoliopsida</taxon>
        <taxon>Liliopsida</taxon>
        <taxon>Poales</taxon>
        <taxon>Poaceae</taxon>
        <taxon>PACMAD clade</taxon>
        <taxon>Panicoideae</taxon>
        <taxon>Panicodae</taxon>
        <taxon>Paniceae</taxon>
        <taxon>Panicinae</taxon>
        <taxon>Panicum</taxon>
        <taxon>Panicum sect. Panicum</taxon>
    </lineage>
</organism>
<evidence type="ECO:0000259" key="2">
    <source>
        <dbReference type="Pfam" id="PF00646"/>
    </source>
</evidence>
<dbReference type="SUPFAM" id="SSF52058">
    <property type="entry name" value="L domain-like"/>
    <property type="match status" value="1"/>
</dbReference>
<feature type="domain" description="F-box" evidence="2">
    <location>
        <begin position="61"/>
        <end position="96"/>
    </location>
</feature>
<evidence type="ECO:0000313" key="5">
    <source>
        <dbReference type="EMBL" id="PUZ69257.1"/>
    </source>
</evidence>
<evidence type="ECO:0000259" key="3">
    <source>
        <dbReference type="Pfam" id="PF08387"/>
    </source>
</evidence>
<dbReference type="AlphaFoldDB" id="A0A2T7EN53"/>
<reference evidence="5 6" key="1">
    <citation type="submission" date="2018-04" db="EMBL/GenBank/DDBJ databases">
        <title>WGS assembly of Panicum hallii var. hallii HAL2.</title>
        <authorList>
            <person name="Lovell J."/>
            <person name="Jenkins J."/>
            <person name="Lowry D."/>
            <person name="Mamidi S."/>
            <person name="Sreedasyam A."/>
            <person name="Weng X."/>
            <person name="Barry K."/>
            <person name="Bonette J."/>
            <person name="Campitelli B."/>
            <person name="Daum C."/>
            <person name="Gordon S."/>
            <person name="Gould B."/>
            <person name="Lipzen A."/>
            <person name="MacQueen A."/>
            <person name="Palacio-Mejia J."/>
            <person name="Plott C."/>
            <person name="Shakirov E."/>
            <person name="Shu S."/>
            <person name="Yoshinaga Y."/>
            <person name="Zane M."/>
            <person name="Rokhsar D."/>
            <person name="Grimwood J."/>
            <person name="Schmutz J."/>
            <person name="Juenger T."/>
        </authorList>
    </citation>
    <scope>NUCLEOTIDE SEQUENCE [LARGE SCALE GENOMIC DNA]</scope>
    <source>
        <strain evidence="6">cv. HAL2</strain>
    </source>
</reference>
<dbReference type="InterPro" id="IPR036047">
    <property type="entry name" value="F-box-like_dom_sf"/>
</dbReference>
<evidence type="ECO:0000313" key="6">
    <source>
        <dbReference type="Proteomes" id="UP000244336"/>
    </source>
</evidence>
<protein>
    <submittedName>
        <fullName evidence="5">Uncharacterized protein</fullName>
    </submittedName>
</protein>
<dbReference type="InterPro" id="IPR055302">
    <property type="entry name" value="F-box_dom-containing"/>
</dbReference>
<feature type="domain" description="F-box/LRR-repeat protein 15/At3g58940/PEG3-like LRR" evidence="4">
    <location>
        <begin position="158"/>
        <end position="325"/>
    </location>
</feature>